<dbReference type="InParanoid" id="A0A1Z5KKT9"/>
<protein>
    <recommendedName>
        <fullName evidence="4">HMG box domain-containing protein</fullName>
    </recommendedName>
</protein>
<sequence>MFKKTFKTSNTATTGANAISPKTDTQVSSHSQSDEKRRRVLYVGTSTGQSNPNVPLPSYVYVPSSAKPEESLPVSQQLPRKKSDQQDDAAMTRSVDVKLTPQESSLRRPVLSGFPQMFPAQPMHHYPATYEERMLQHMQPQYIVVSPTFATRPTFMRPYDIPMQVVNLAMLQQQQNLQTARLHVPELHSVRASPLRDDVQGKIRKDKATLAADTVPKVAPENHEEAESQASRAVVGDKPKRPLSAYNYFFKAERENMIRVETGNGKKPQGTRIKKKRHGIKFEDMARAIAKKWNQIDPEALYKYEEMAQADKHRYKQAMQEYIARKNLALSAVHKELASTVSGETMQRYLKNQDQRGSEHASKHK</sequence>
<reference evidence="5 6" key="1">
    <citation type="journal article" date="2015" name="Plant Cell">
        <title>Oil accumulation by the oleaginous diatom Fistulifera solaris as revealed by the genome and transcriptome.</title>
        <authorList>
            <person name="Tanaka T."/>
            <person name="Maeda Y."/>
            <person name="Veluchamy A."/>
            <person name="Tanaka M."/>
            <person name="Abida H."/>
            <person name="Marechal E."/>
            <person name="Bowler C."/>
            <person name="Muto M."/>
            <person name="Sunaga Y."/>
            <person name="Tanaka M."/>
            <person name="Yoshino T."/>
            <person name="Taniguchi T."/>
            <person name="Fukuda Y."/>
            <person name="Nemoto M."/>
            <person name="Matsumoto M."/>
            <person name="Wong P.S."/>
            <person name="Aburatani S."/>
            <person name="Fujibuchi W."/>
        </authorList>
    </citation>
    <scope>NUCLEOTIDE SEQUENCE [LARGE SCALE GENOMIC DNA]</scope>
    <source>
        <strain evidence="5 6">JPCC DA0580</strain>
    </source>
</reference>
<dbReference type="Pfam" id="PF09011">
    <property type="entry name" value="HMG_box_2"/>
    <property type="match status" value="1"/>
</dbReference>
<gene>
    <name evidence="5" type="ORF">FisN_9Lh076</name>
</gene>
<keyword evidence="6" id="KW-1185">Reference proteome</keyword>
<feature type="region of interest" description="Disordered" evidence="3">
    <location>
        <begin position="217"/>
        <end position="236"/>
    </location>
</feature>
<evidence type="ECO:0000256" key="2">
    <source>
        <dbReference type="PROSITE-ProRule" id="PRU00267"/>
    </source>
</evidence>
<evidence type="ECO:0000256" key="3">
    <source>
        <dbReference type="SAM" id="MobiDB-lite"/>
    </source>
</evidence>
<dbReference type="PANTHER" id="PTHR48112">
    <property type="entry name" value="HIGH MOBILITY GROUP PROTEIN DSP1"/>
    <property type="match status" value="1"/>
</dbReference>
<dbReference type="InterPro" id="IPR036910">
    <property type="entry name" value="HMG_box_dom_sf"/>
</dbReference>
<feature type="compositionally biased region" description="Polar residues" evidence="3">
    <location>
        <begin position="7"/>
        <end position="31"/>
    </location>
</feature>
<evidence type="ECO:0000259" key="4">
    <source>
        <dbReference type="PROSITE" id="PS50118"/>
    </source>
</evidence>
<dbReference type="InterPro" id="IPR050342">
    <property type="entry name" value="HMGB"/>
</dbReference>
<dbReference type="PANTHER" id="PTHR48112:SF15">
    <property type="entry name" value="HMG BOX DOMAIN-CONTAINING PROTEIN"/>
    <property type="match status" value="1"/>
</dbReference>
<dbReference type="PROSITE" id="PS50118">
    <property type="entry name" value="HMG_BOX_2"/>
    <property type="match status" value="1"/>
</dbReference>
<keyword evidence="2" id="KW-0539">Nucleus</keyword>
<dbReference type="Proteomes" id="UP000198406">
    <property type="component" value="Unassembled WGS sequence"/>
</dbReference>
<dbReference type="Gene3D" id="1.10.30.10">
    <property type="entry name" value="High mobility group box domain"/>
    <property type="match status" value="1"/>
</dbReference>
<evidence type="ECO:0000256" key="1">
    <source>
        <dbReference type="ARBA" id="ARBA00023125"/>
    </source>
</evidence>
<accession>A0A1Z5KKT9</accession>
<dbReference type="GO" id="GO:0005634">
    <property type="term" value="C:nucleus"/>
    <property type="evidence" value="ECO:0007669"/>
    <property type="project" value="UniProtKB-UniRule"/>
</dbReference>
<dbReference type="SMART" id="SM00398">
    <property type="entry name" value="HMG"/>
    <property type="match status" value="1"/>
</dbReference>
<evidence type="ECO:0000313" key="5">
    <source>
        <dbReference type="EMBL" id="GAX26807.1"/>
    </source>
</evidence>
<proteinExistence type="predicted"/>
<dbReference type="AlphaFoldDB" id="A0A1Z5KKT9"/>
<dbReference type="GO" id="GO:0003677">
    <property type="term" value="F:DNA binding"/>
    <property type="evidence" value="ECO:0007669"/>
    <property type="project" value="UniProtKB-UniRule"/>
</dbReference>
<dbReference type="SUPFAM" id="SSF47095">
    <property type="entry name" value="HMG-box"/>
    <property type="match status" value="1"/>
</dbReference>
<name>A0A1Z5KKT9_FISSO</name>
<organism evidence="5 6">
    <name type="scientific">Fistulifera solaris</name>
    <name type="common">Oleaginous diatom</name>
    <dbReference type="NCBI Taxonomy" id="1519565"/>
    <lineage>
        <taxon>Eukaryota</taxon>
        <taxon>Sar</taxon>
        <taxon>Stramenopiles</taxon>
        <taxon>Ochrophyta</taxon>
        <taxon>Bacillariophyta</taxon>
        <taxon>Bacillariophyceae</taxon>
        <taxon>Bacillariophycidae</taxon>
        <taxon>Naviculales</taxon>
        <taxon>Naviculaceae</taxon>
        <taxon>Fistulifera</taxon>
    </lineage>
</organism>
<dbReference type="EMBL" id="BDSP01000252">
    <property type="protein sequence ID" value="GAX26807.1"/>
    <property type="molecule type" value="Genomic_DNA"/>
</dbReference>
<keyword evidence="1 2" id="KW-0238">DNA-binding</keyword>
<feature type="compositionally biased region" description="Polar residues" evidence="3">
    <location>
        <begin position="44"/>
        <end position="53"/>
    </location>
</feature>
<evidence type="ECO:0000313" key="6">
    <source>
        <dbReference type="Proteomes" id="UP000198406"/>
    </source>
</evidence>
<feature type="region of interest" description="Disordered" evidence="3">
    <location>
        <begin position="1"/>
        <end position="94"/>
    </location>
</feature>
<comment type="caution">
    <text evidence="5">The sequence shown here is derived from an EMBL/GenBank/DDBJ whole genome shotgun (WGS) entry which is preliminary data.</text>
</comment>
<dbReference type="InterPro" id="IPR009071">
    <property type="entry name" value="HMG_box_dom"/>
</dbReference>
<feature type="DNA-binding region" description="HMG box" evidence="2">
    <location>
        <begin position="239"/>
        <end position="323"/>
    </location>
</feature>
<dbReference type="OrthoDB" id="49152at2759"/>
<feature type="domain" description="HMG box" evidence="4">
    <location>
        <begin position="239"/>
        <end position="323"/>
    </location>
</feature>